<sequence length="134" mass="14937">MQFDLPLLLLIIAVSHVSATSVIRRGNNTSFQKRFSQADEKLSRLRPSSLLRNFLKPKKVNLFSGCPENTQCSFILSCWWTGDSVGTSCGPFFFCCGSQDSRDDQHVHQLYYGPVRNDPLCGRSSTTTSRIVGG</sequence>
<feature type="chain" id="PRO_5001830241" evidence="1">
    <location>
        <begin position="20"/>
        <end position="134"/>
    </location>
</feature>
<protein>
    <submittedName>
        <fullName evidence="2">Uncharacterized protein</fullName>
    </submittedName>
</protein>
<evidence type="ECO:0000313" key="3">
    <source>
        <dbReference type="Proteomes" id="UP000054359"/>
    </source>
</evidence>
<accession>A0A087U2U9</accession>
<feature type="non-terminal residue" evidence="2">
    <location>
        <position position="134"/>
    </location>
</feature>
<feature type="signal peptide" evidence="1">
    <location>
        <begin position="1"/>
        <end position="19"/>
    </location>
</feature>
<reference evidence="2 3" key="1">
    <citation type="submission" date="2013-11" db="EMBL/GenBank/DDBJ databases">
        <title>Genome sequencing of Stegodyphus mimosarum.</title>
        <authorList>
            <person name="Bechsgaard J."/>
        </authorList>
    </citation>
    <scope>NUCLEOTIDE SEQUENCE [LARGE SCALE GENOMIC DNA]</scope>
</reference>
<evidence type="ECO:0000313" key="2">
    <source>
        <dbReference type="EMBL" id="KFM71688.1"/>
    </source>
</evidence>
<name>A0A087U2U9_STEMI</name>
<evidence type="ECO:0000256" key="1">
    <source>
        <dbReference type="SAM" id="SignalP"/>
    </source>
</evidence>
<organism evidence="2 3">
    <name type="scientific">Stegodyphus mimosarum</name>
    <name type="common">African social velvet spider</name>
    <dbReference type="NCBI Taxonomy" id="407821"/>
    <lineage>
        <taxon>Eukaryota</taxon>
        <taxon>Metazoa</taxon>
        <taxon>Ecdysozoa</taxon>
        <taxon>Arthropoda</taxon>
        <taxon>Chelicerata</taxon>
        <taxon>Arachnida</taxon>
        <taxon>Araneae</taxon>
        <taxon>Araneomorphae</taxon>
        <taxon>Entelegynae</taxon>
        <taxon>Eresoidea</taxon>
        <taxon>Eresidae</taxon>
        <taxon>Stegodyphus</taxon>
    </lineage>
</organism>
<keyword evidence="3" id="KW-1185">Reference proteome</keyword>
<dbReference type="Proteomes" id="UP000054359">
    <property type="component" value="Unassembled WGS sequence"/>
</dbReference>
<gene>
    <name evidence="2" type="ORF">X975_01854</name>
</gene>
<dbReference type="AlphaFoldDB" id="A0A087U2U9"/>
<keyword evidence="1" id="KW-0732">Signal</keyword>
<proteinExistence type="predicted"/>
<dbReference type="EMBL" id="KK117886">
    <property type="protein sequence ID" value="KFM71688.1"/>
    <property type="molecule type" value="Genomic_DNA"/>
</dbReference>
<dbReference type="STRING" id="407821.A0A087U2U9"/>
<dbReference type="OrthoDB" id="9425590at2759"/>